<dbReference type="InterPro" id="IPR001584">
    <property type="entry name" value="Integrase_cat-core"/>
</dbReference>
<dbReference type="PROSITE" id="PS50994">
    <property type="entry name" value="INTEGRASE"/>
    <property type="match status" value="1"/>
</dbReference>
<dbReference type="PANTHER" id="PTHR47266">
    <property type="entry name" value="ENDONUCLEASE-RELATED"/>
    <property type="match status" value="1"/>
</dbReference>
<dbReference type="GO" id="GO:0015074">
    <property type="term" value="P:DNA integration"/>
    <property type="evidence" value="ECO:0007669"/>
    <property type="project" value="InterPro"/>
</dbReference>
<comment type="caution">
    <text evidence="2">The sequence shown here is derived from an EMBL/GenBank/DDBJ whole genome shotgun (WGS) entry which is preliminary data.</text>
</comment>
<feature type="domain" description="Integrase catalytic" evidence="1">
    <location>
        <begin position="55"/>
        <end position="162"/>
    </location>
</feature>
<feature type="non-terminal residue" evidence="2">
    <location>
        <position position="1"/>
    </location>
</feature>
<evidence type="ECO:0000259" key="1">
    <source>
        <dbReference type="PROSITE" id="PS50994"/>
    </source>
</evidence>
<protein>
    <submittedName>
        <fullName evidence="2">Gag-pol</fullName>
    </submittedName>
</protein>
<dbReference type="OrthoDB" id="1713704at2759"/>
<dbReference type="Gene3D" id="3.30.420.10">
    <property type="entry name" value="Ribonuclease H-like superfamily/Ribonuclease H"/>
    <property type="match status" value="1"/>
</dbReference>
<dbReference type="AlphaFoldDB" id="A0A371EHC9"/>
<dbReference type="InterPro" id="IPR052160">
    <property type="entry name" value="Gypsy_RT_Integrase-like"/>
</dbReference>
<dbReference type="Proteomes" id="UP000257109">
    <property type="component" value="Unassembled WGS sequence"/>
</dbReference>
<dbReference type="InterPro" id="IPR012337">
    <property type="entry name" value="RNaseH-like_sf"/>
</dbReference>
<dbReference type="InterPro" id="IPR036397">
    <property type="entry name" value="RNaseH_sf"/>
</dbReference>
<dbReference type="GO" id="GO:0003676">
    <property type="term" value="F:nucleic acid binding"/>
    <property type="evidence" value="ECO:0007669"/>
    <property type="project" value="InterPro"/>
</dbReference>
<accession>A0A371EHC9</accession>
<dbReference type="SUPFAM" id="SSF53098">
    <property type="entry name" value="Ribonuclease H-like"/>
    <property type="match status" value="1"/>
</dbReference>
<dbReference type="Pfam" id="PF00665">
    <property type="entry name" value="rve"/>
    <property type="match status" value="1"/>
</dbReference>
<proteinExistence type="predicted"/>
<reference evidence="2" key="1">
    <citation type="submission" date="2018-05" db="EMBL/GenBank/DDBJ databases">
        <title>Draft genome of Mucuna pruriens seed.</title>
        <authorList>
            <person name="Nnadi N.E."/>
            <person name="Vos R."/>
            <person name="Hasami M.H."/>
            <person name="Devisetty U.K."/>
            <person name="Aguiy J.C."/>
        </authorList>
    </citation>
    <scope>NUCLEOTIDE SEQUENCE [LARGE SCALE GENOMIC DNA]</scope>
    <source>
        <strain evidence="2">JCA_2017</strain>
    </source>
</reference>
<organism evidence="2 3">
    <name type="scientific">Mucuna pruriens</name>
    <name type="common">Velvet bean</name>
    <name type="synonym">Dolichos pruriens</name>
    <dbReference type="NCBI Taxonomy" id="157652"/>
    <lineage>
        <taxon>Eukaryota</taxon>
        <taxon>Viridiplantae</taxon>
        <taxon>Streptophyta</taxon>
        <taxon>Embryophyta</taxon>
        <taxon>Tracheophyta</taxon>
        <taxon>Spermatophyta</taxon>
        <taxon>Magnoliopsida</taxon>
        <taxon>eudicotyledons</taxon>
        <taxon>Gunneridae</taxon>
        <taxon>Pentapetalae</taxon>
        <taxon>rosids</taxon>
        <taxon>fabids</taxon>
        <taxon>Fabales</taxon>
        <taxon>Fabaceae</taxon>
        <taxon>Papilionoideae</taxon>
        <taxon>50 kb inversion clade</taxon>
        <taxon>NPAAA clade</taxon>
        <taxon>indigoferoid/millettioid clade</taxon>
        <taxon>Phaseoleae</taxon>
        <taxon>Mucuna</taxon>
    </lineage>
</organism>
<sequence>MQHLEATTMDQFGWPGKYLIAGSIGPPFLGMHTNSSPPTKNAKKLEWPLAEDMRCPNNPYCSTKVFDIWGIDFMGSFLVSNGYSYILLVVDCLSRWVEAIATKTNDAKVVVDFLKSNIFYQFGVPKALSDQGSHFYSRAMSSLLHREIKKTLQKMTNPSRKD</sequence>
<dbReference type="EMBL" id="QJKJ01013895">
    <property type="protein sequence ID" value="RDX65453.1"/>
    <property type="molecule type" value="Genomic_DNA"/>
</dbReference>
<name>A0A371EHC9_MUCPR</name>
<evidence type="ECO:0000313" key="3">
    <source>
        <dbReference type="Proteomes" id="UP000257109"/>
    </source>
</evidence>
<gene>
    <name evidence="2" type="primary">gag-pol</name>
    <name evidence="2" type="ORF">CR513_55889</name>
</gene>
<evidence type="ECO:0000313" key="2">
    <source>
        <dbReference type="EMBL" id="RDX65453.1"/>
    </source>
</evidence>
<keyword evidence="3" id="KW-1185">Reference proteome</keyword>